<dbReference type="InterPro" id="IPR036390">
    <property type="entry name" value="WH_DNA-bd_sf"/>
</dbReference>
<name>A0A0X8V922_ANAPI</name>
<dbReference type="KEGG" id="cpro:CPRO_00240"/>
<dbReference type="OrthoDB" id="9774616at2"/>
<reference evidence="4" key="3">
    <citation type="submission" date="2016-11" db="EMBL/GenBank/DDBJ databases">
        <authorList>
            <person name="Jaros S."/>
            <person name="Januszkiewicz K."/>
            <person name="Wedrychowicz H."/>
        </authorList>
    </citation>
    <scope>NUCLEOTIDE SEQUENCE [LARGE SCALE GENOMIC DNA]</scope>
    <source>
        <strain evidence="4">DSM 1682</strain>
    </source>
</reference>
<keyword evidence="3" id="KW-1185">Reference proteome</keyword>
<dbReference type="InterPro" id="IPR014710">
    <property type="entry name" value="RmlC-like_jellyroll"/>
</dbReference>
<evidence type="ECO:0000313" key="4">
    <source>
        <dbReference type="Proteomes" id="UP000184204"/>
    </source>
</evidence>
<sequence>MKNLRKNPIFSGVTADDIEKMIVCFEAEKKFFHEKQTAYVYDVGCQKVGLLYHGCVSINRLNADGSLDMLEYIEDSGIFGAAFSFFEHDDEFIVICEKDCAILFVDKSHLTKRCSNACAHHSIVIENLLTFMSKKIVNLTEKVDILSHRTIREKLLSYFRLQTAKTGKNFFQLPFSFLALSNYLCIDRSAMMRELKRMKEDNTVKVIDKNIFLNTPKY</sequence>
<reference evidence="1 3" key="1">
    <citation type="journal article" date="2016" name="Genome Announc.">
        <title>Complete Genome Sequence of the Amino Acid-Fermenting Clostridium propionicum X2 (DSM 1682).</title>
        <authorList>
            <person name="Poehlein A."/>
            <person name="Schlien K."/>
            <person name="Chowdhury N.P."/>
            <person name="Gottschalk G."/>
            <person name="Buckel W."/>
            <person name="Daniel R."/>
        </authorList>
    </citation>
    <scope>NUCLEOTIDE SEQUENCE [LARGE SCALE GENOMIC DNA]</scope>
    <source>
        <strain evidence="1 3">X2</strain>
    </source>
</reference>
<organism evidence="2 4">
    <name type="scientific">Anaerotignum propionicum DSM 1682</name>
    <dbReference type="NCBI Taxonomy" id="991789"/>
    <lineage>
        <taxon>Bacteria</taxon>
        <taxon>Bacillati</taxon>
        <taxon>Bacillota</taxon>
        <taxon>Clostridia</taxon>
        <taxon>Lachnospirales</taxon>
        <taxon>Anaerotignaceae</taxon>
        <taxon>Anaerotignum</taxon>
    </lineage>
</organism>
<dbReference type="SUPFAM" id="SSF46785">
    <property type="entry name" value="Winged helix' DNA-binding domain"/>
    <property type="match status" value="1"/>
</dbReference>
<reference evidence="2" key="4">
    <citation type="submission" date="2016-11" db="EMBL/GenBank/DDBJ databases">
        <authorList>
            <person name="Varghese N."/>
            <person name="Submissions S."/>
        </authorList>
    </citation>
    <scope>NUCLEOTIDE SEQUENCE</scope>
    <source>
        <strain evidence="2">DSM 1682</strain>
    </source>
</reference>
<dbReference type="InterPro" id="IPR018490">
    <property type="entry name" value="cNMP-bd_dom_sf"/>
</dbReference>
<evidence type="ECO:0000313" key="1">
    <source>
        <dbReference type="EMBL" id="AMJ39649.1"/>
    </source>
</evidence>
<dbReference type="AlphaFoldDB" id="A0A0X8V922"/>
<dbReference type="EMBL" id="CP014223">
    <property type="protein sequence ID" value="AMJ39649.1"/>
    <property type="molecule type" value="Genomic_DNA"/>
</dbReference>
<proteinExistence type="predicted"/>
<dbReference type="RefSeq" id="WP_066046513.1">
    <property type="nucleotide sequence ID" value="NZ_CP014223.1"/>
</dbReference>
<gene>
    <name evidence="1" type="ORF">CPRO_00240</name>
    <name evidence="2" type="ORF">SAMN02745151_00335</name>
</gene>
<evidence type="ECO:0000313" key="2">
    <source>
        <dbReference type="EMBL" id="SHE31123.1"/>
    </source>
</evidence>
<protein>
    <submittedName>
        <fullName evidence="2">cAMP-binding domain of CRP or a regulatory subunit of cAMP-dependent protein kinases</fullName>
    </submittedName>
</protein>
<dbReference type="Proteomes" id="UP000184204">
    <property type="component" value="Unassembled WGS sequence"/>
</dbReference>
<dbReference type="Gene3D" id="2.60.120.10">
    <property type="entry name" value="Jelly Rolls"/>
    <property type="match status" value="1"/>
</dbReference>
<evidence type="ECO:0000313" key="3">
    <source>
        <dbReference type="Proteomes" id="UP000068026"/>
    </source>
</evidence>
<dbReference type="SUPFAM" id="SSF51206">
    <property type="entry name" value="cAMP-binding domain-like"/>
    <property type="match status" value="1"/>
</dbReference>
<dbReference type="EMBL" id="FQUA01000001">
    <property type="protein sequence ID" value="SHE31123.1"/>
    <property type="molecule type" value="Genomic_DNA"/>
</dbReference>
<accession>A0A0X8V922</accession>
<reference evidence="3" key="2">
    <citation type="submission" date="2016-01" db="EMBL/GenBank/DDBJ databases">
        <authorList>
            <person name="Poehlein A."/>
            <person name="Schlien K."/>
            <person name="Gottschalk G."/>
            <person name="Buckel W."/>
            <person name="Daniel R."/>
        </authorList>
    </citation>
    <scope>NUCLEOTIDE SEQUENCE [LARGE SCALE GENOMIC DNA]</scope>
    <source>
        <strain evidence="3">X2</strain>
    </source>
</reference>
<dbReference type="Proteomes" id="UP000068026">
    <property type="component" value="Chromosome"/>
</dbReference>